<keyword evidence="3" id="KW-0028">Amino-acid biosynthesis</keyword>
<dbReference type="Gene3D" id="3.40.50.1580">
    <property type="entry name" value="Nucleoside phosphorylase domain"/>
    <property type="match status" value="1"/>
</dbReference>
<dbReference type="PANTHER" id="PTHR46832:SF1">
    <property type="entry name" value="5'-METHYLTHIOADENOSINE_S-ADENOSYLHOMOCYSTEINE NUCLEOSIDASE"/>
    <property type="match status" value="1"/>
</dbReference>
<keyword evidence="5" id="KW-0486">Methionine biosynthesis</keyword>
<organism evidence="7 8">
    <name type="scientific">candidate division KSB3 bacterium</name>
    <dbReference type="NCBI Taxonomy" id="2044937"/>
    <lineage>
        <taxon>Bacteria</taxon>
        <taxon>candidate division KSB3</taxon>
    </lineage>
</organism>
<dbReference type="Pfam" id="PF01048">
    <property type="entry name" value="PNP_UDP_1"/>
    <property type="match status" value="1"/>
</dbReference>
<evidence type="ECO:0000256" key="2">
    <source>
        <dbReference type="ARBA" id="ARBA00011974"/>
    </source>
</evidence>
<dbReference type="EMBL" id="PDPS01000024">
    <property type="protein sequence ID" value="PID58076.1"/>
    <property type="molecule type" value="Genomic_DNA"/>
</dbReference>
<dbReference type="CDD" id="cd09008">
    <property type="entry name" value="MTAN"/>
    <property type="match status" value="1"/>
</dbReference>
<dbReference type="AlphaFoldDB" id="A0A2G6E7L3"/>
<evidence type="ECO:0000256" key="3">
    <source>
        <dbReference type="ARBA" id="ARBA00022605"/>
    </source>
</evidence>
<dbReference type="PANTHER" id="PTHR46832">
    <property type="entry name" value="5'-METHYLTHIOADENOSINE/S-ADENOSYLHOMOCYSTEINE NUCLEOSIDASE"/>
    <property type="match status" value="1"/>
</dbReference>
<comment type="pathway">
    <text evidence="1">Amino-acid biosynthesis; L-methionine biosynthesis via salvage pathway; S-methyl-5-thio-alpha-D-ribose 1-phosphate from S-methyl-5'-thioadenosine (hydrolase route): step 1/2.</text>
</comment>
<evidence type="ECO:0000259" key="6">
    <source>
        <dbReference type="Pfam" id="PF01048"/>
    </source>
</evidence>
<dbReference type="GO" id="GO:0019284">
    <property type="term" value="P:L-methionine salvage from S-adenosylmethionine"/>
    <property type="evidence" value="ECO:0007669"/>
    <property type="project" value="TreeGrafter"/>
</dbReference>
<dbReference type="Proteomes" id="UP000229740">
    <property type="component" value="Unassembled WGS sequence"/>
</dbReference>
<dbReference type="InterPro" id="IPR000845">
    <property type="entry name" value="Nucleoside_phosphorylase_d"/>
</dbReference>
<comment type="caution">
    <text evidence="7">The sequence shown here is derived from an EMBL/GenBank/DDBJ whole genome shotgun (WGS) entry which is preliminary data.</text>
</comment>
<sequence length="311" mass="34872">MVRKRALATSGSSTLFSELMRPVAILCAMALELQSFQEQLELQKEPQCGAFPCFTGRYADKQLLLVQTGIGKVHAAAAAQYVCSRYEPEAMLSCGSAGGLDERCRVGDIVVALMTVQHDYGFILPEGFVPFWFSILQRNHKRKCFKEFEADSCLVKASRKVLKDWSEPPKVFSGRIVSGDQAIFSPRARARLAEDFKALAVDMESAAVAQICKINMVPFLSIRAVSDDIDQSVHVERSNIDPQAFAEFCAMPECQRLSRPSQMIHYLARHPGRFMPARRAQKNIQLAAENATDYTLQLLRMCDKVEEQPKR</sequence>
<dbReference type="UniPathway" id="UPA00904">
    <property type="reaction ID" value="UER00871"/>
</dbReference>
<name>A0A2G6E7L3_9BACT</name>
<dbReference type="EC" id="3.2.2.9" evidence="2"/>
<dbReference type="InterPro" id="IPR010049">
    <property type="entry name" value="MTA_SAH_Nsdase"/>
</dbReference>
<dbReference type="SUPFAM" id="SSF53167">
    <property type="entry name" value="Purine and uridine phosphorylases"/>
    <property type="match status" value="1"/>
</dbReference>
<dbReference type="GO" id="GO:0008782">
    <property type="term" value="F:adenosylhomocysteine nucleosidase activity"/>
    <property type="evidence" value="ECO:0007669"/>
    <property type="project" value="UniProtKB-EC"/>
</dbReference>
<dbReference type="GO" id="GO:0008930">
    <property type="term" value="F:methylthioadenosine nucleosidase activity"/>
    <property type="evidence" value="ECO:0007669"/>
    <property type="project" value="InterPro"/>
</dbReference>
<dbReference type="InterPro" id="IPR035994">
    <property type="entry name" value="Nucleoside_phosphorylase_sf"/>
</dbReference>
<proteinExistence type="predicted"/>
<protein>
    <recommendedName>
        <fullName evidence="2">adenosylhomocysteine nucleosidase</fullName>
        <ecNumber evidence="2">3.2.2.9</ecNumber>
    </recommendedName>
</protein>
<dbReference type="GO" id="GO:0019509">
    <property type="term" value="P:L-methionine salvage from methylthioadenosine"/>
    <property type="evidence" value="ECO:0007669"/>
    <property type="project" value="UniProtKB-UniPathway"/>
</dbReference>
<evidence type="ECO:0000313" key="8">
    <source>
        <dbReference type="Proteomes" id="UP000229740"/>
    </source>
</evidence>
<feature type="domain" description="Nucleoside phosphorylase" evidence="6">
    <location>
        <begin position="22"/>
        <end position="238"/>
    </location>
</feature>
<gene>
    <name evidence="7" type="primary">mtnN</name>
    <name evidence="7" type="ORF">CSB45_05135</name>
</gene>
<accession>A0A2G6E7L3</accession>
<dbReference type="GO" id="GO:0009164">
    <property type="term" value="P:nucleoside catabolic process"/>
    <property type="evidence" value="ECO:0007669"/>
    <property type="project" value="InterPro"/>
</dbReference>
<dbReference type="NCBIfam" id="TIGR01704">
    <property type="entry name" value="MTA_SAH-Nsdase"/>
    <property type="match status" value="1"/>
</dbReference>
<evidence type="ECO:0000256" key="1">
    <source>
        <dbReference type="ARBA" id="ARBA00004945"/>
    </source>
</evidence>
<reference evidence="7 8" key="1">
    <citation type="submission" date="2017-10" db="EMBL/GenBank/DDBJ databases">
        <title>Novel microbial diversity and functional potential in the marine mammal oral microbiome.</title>
        <authorList>
            <person name="Dudek N.K."/>
            <person name="Sun C.L."/>
            <person name="Burstein D."/>
            <person name="Kantor R.S."/>
            <person name="Aliaga Goltsman D.S."/>
            <person name="Bik E.M."/>
            <person name="Thomas B.C."/>
            <person name="Banfield J.F."/>
            <person name="Relman D.A."/>
        </authorList>
    </citation>
    <scope>NUCLEOTIDE SEQUENCE [LARGE SCALE GENOMIC DNA]</scope>
    <source>
        <strain evidence="7">DOLZORAL124_49_17</strain>
    </source>
</reference>
<evidence type="ECO:0000313" key="7">
    <source>
        <dbReference type="EMBL" id="PID58076.1"/>
    </source>
</evidence>
<keyword evidence="4" id="KW-0378">Hydrolase</keyword>
<dbReference type="GO" id="GO:0005829">
    <property type="term" value="C:cytosol"/>
    <property type="evidence" value="ECO:0007669"/>
    <property type="project" value="TreeGrafter"/>
</dbReference>
<evidence type="ECO:0000256" key="4">
    <source>
        <dbReference type="ARBA" id="ARBA00022801"/>
    </source>
</evidence>
<evidence type="ECO:0000256" key="5">
    <source>
        <dbReference type="ARBA" id="ARBA00023167"/>
    </source>
</evidence>